<evidence type="ECO:0000313" key="2">
    <source>
        <dbReference type="Proteomes" id="UP001519460"/>
    </source>
</evidence>
<accession>A0ABD0L7A9</accession>
<name>A0ABD0L7A9_9CAEN</name>
<proteinExistence type="predicted"/>
<protein>
    <submittedName>
        <fullName evidence="1">Uncharacterized protein</fullName>
    </submittedName>
</protein>
<comment type="caution">
    <text evidence="1">The sequence shown here is derived from an EMBL/GenBank/DDBJ whole genome shotgun (WGS) entry which is preliminary data.</text>
</comment>
<keyword evidence="2" id="KW-1185">Reference proteome</keyword>
<reference evidence="1 2" key="1">
    <citation type="journal article" date="2023" name="Sci. Data">
        <title>Genome assembly of the Korean intertidal mud-creeper Batillaria attramentaria.</title>
        <authorList>
            <person name="Patra A.K."/>
            <person name="Ho P.T."/>
            <person name="Jun S."/>
            <person name="Lee S.J."/>
            <person name="Kim Y."/>
            <person name="Won Y.J."/>
        </authorList>
    </citation>
    <scope>NUCLEOTIDE SEQUENCE [LARGE SCALE GENOMIC DNA]</scope>
    <source>
        <strain evidence="1">Wonlab-2016</strain>
    </source>
</reference>
<organism evidence="1 2">
    <name type="scientific">Batillaria attramentaria</name>
    <dbReference type="NCBI Taxonomy" id="370345"/>
    <lineage>
        <taxon>Eukaryota</taxon>
        <taxon>Metazoa</taxon>
        <taxon>Spiralia</taxon>
        <taxon>Lophotrochozoa</taxon>
        <taxon>Mollusca</taxon>
        <taxon>Gastropoda</taxon>
        <taxon>Caenogastropoda</taxon>
        <taxon>Sorbeoconcha</taxon>
        <taxon>Cerithioidea</taxon>
        <taxon>Batillariidae</taxon>
        <taxon>Batillaria</taxon>
    </lineage>
</organism>
<dbReference type="Proteomes" id="UP001519460">
    <property type="component" value="Unassembled WGS sequence"/>
</dbReference>
<dbReference type="EMBL" id="JACVVK020000078">
    <property type="protein sequence ID" value="KAK7495025.1"/>
    <property type="molecule type" value="Genomic_DNA"/>
</dbReference>
<sequence>MSGFKDPYREHSSAKAWECQAWFANQWPQITSLSNDSVSYHETRDSDPLRKTSASTFSLSTKPMSLLLTRRVPSGAGIAMLGHLTPICYLWTGTLVRNLWEGEGVRRGDGCTAGLGGTQTDLVVPSRGWSWSGGRNFYLVRQKYFSKYVSSSNKLCTTRFLKDMVAVPTVGIRRLQEKTPLLGGPITGSEGLRRLKCCLGDK</sequence>
<evidence type="ECO:0000313" key="1">
    <source>
        <dbReference type="EMBL" id="KAK7495025.1"/>
    </source>
</evidence>
<dbReference type="AlphaFoldDB" id="A0ABD0L7A9"/>
<gene>
    <name evidence="1" type="ORF">BaRGS_00013665</name>
</gene>